<reference evidence="3" key="1">
    <citation type="submission" date="2016-06" db="UniProtKB">
        <authorList>
            <consortium name="WormBaseParasite"/>
        </authorList>
    </citation>
    <scope>IDENTIFICATION</scope>
</reference>
<dbReference type="AlphaFoldDB" id="A0A183HHT5"/>
<proteinExistence type="predicted"/>
<organism evidence="3">
    <name type="scientific">Onchocerca flexuosa</name>
    <dbReference type="NCBI Taxonomy" id="387005"/>
    <lineage>
        <taxon>Eukaryota</taxon>
        <taxon>Metazoa</taxon>
        <taxon>Ecdysozoa</taxon>
        <taxon>Nematoda</taxon>
        <taxon>Chromadorea</taxon>
        <taxon>Rhabditida</taxon>
        <taxon>Spirurina</taxon>
        <taxon>Spiruromorpha</taxon>
        <taxon>Filarioidea</taxon>
        <taxon>Onchocercidae</taxon>
        <taxon>Onchocerca</taxon>
    </lineage>
</organism>
<name>A0A183HHT5_9BILA</name>
<sequence length="37" mass="4346">MRSFQVDTSLTVSNNMTLPEEVTKTLEQFYIEVCMFI</sequence>
<reference evidence="1 2" key="2">
    <citation type="submission" date="2018-11" db="EMBL/GenBank/DDBJ databases">
        <authorList>
            <consortium name="Pathogen Informatics"/>
        </authorList>
    </citation>
    <scope>NUCLEOTIDE SEQUENCE [LARGE SCALE GENOMIC DNA]</scope>
</reference>
<keyword evidence="2" id="KW-1185">Reference proteome</keyword>
<gene>
    <name evidence="1" type="ORF">OFLC_LOCUS7049</name>
</gene>
<evidence type="ECO:0000313" key="3">
    <source>
        <dbReference type="WBParaSite" id="OFLC_0000704601-mRNA-1"/>
    </source>
</evidence>
<protein>
    <submittedName>
        <fullName evidence="3">Transposase</fullName>
    </submittedName>
</protein>
<evidence type="ECO:0000313" key="1">
    <source>
        <dbReference type="EMBL" id="VDO49055.1"/>
    </source>
</evidence>
<dbReference type="EMBL" id="UZAJ01007102">
    <property type="protein sequence ID" value="VDO49055.1"/>
    <property type="molecule type" value="Genomic_DNA"/>
</dbReference>
<dbReference type="Proteomes" id="UP000267606">
    <property type="component" value="Unassembled WGS sequence"/>
</dbReference>
<evidence type="ECO:0000313" key="2">
    <source>
        <dbReference type="Proteomes" id="UP000267606"/>
    </source>
</evidence>
<accession>A0A183HHT5</accession>
<dbReference type="WBParaSite" id="OFLC_0000704601-mRNA-1">
    <property type="protein sequence ID" value="OFLC_0000704601-mRNA-1"/>
    <property type="gene ID" value="OFLC_0000704601"/>
</dbReference>